<sequence length="194" mass="20608">MPGKDGEALAEQDGPACGRTPAPTVPSCGQGPADEAPIRAAGGCGTAGSPRLDALEMRAWRAFLHTATAVTGVLNHELETGVGLSLHEYEILVRLDEAAGKELRMSSLAEMIGHSRSRLTHTVTRLEKEGFVERRSCPSDKRGVNCALTDPGLAFLRSAAPLHLDGVRRHVIDRLGRGDLEALAEIMSRLNPSG</sequence>
<dbReference type="InterPro" id="IPR036390">
    <property type="entry name" value="WH_DNA-bd_sf"/>
</dbReference>
<dbReference type="InterPro" id="IPR036388">
    <property type="entry name" value="WH-like_DNA-bd_sf"/>
</dbReference>
<keyword evidence="4" id="KW-1185">Reference proteome</keyword>
<organism evidence="3 4">
    <name type="scientific">Actinomyces gaoshouyii</name>
    <dbReference type="NCBI Taxonomy" id="1960083"/>
    <lineage>
        <taxon>Bacteria</taxon>
        <taxon>Bacillati</taxon>
        <taxon>Actinomycetota</taxon>
        <taxon>Actinomycetes</taxon>
        <taxon>Actinomycetales</taxon>
        <taxon>Actinomycetaceae</taxon>
        <taxon>Actinomyces</taxon>
    </lineage>
</organism>
<dbReference type="PANTHER" id="PTHR33164:SF99">
    <property type="entry name" value="MARR FAMILY REGULATORY PROTEIN"/>
    <property type="match status" value="1"/>
</dbReference>
<dbReference type="InterPro" id="IPR000835">
    <property type="entry name" value="HTH_MarR-typ"/>
</dbReference>
<feature type="region of interest" description="Disordered" evidence="1">
    <location>
        <begin position="1"/>
        <end position="34"/>
    </location>
</feature>
<accession>A0A8H9HCT5</accession>
<dbReference type="Proteomes" id="UP000614239">
    <property type="component" value="Unassembled WGS sequence"/>
</dbReference>
<dbReference type="RefSeq" id="WP_229657862.1">
    <property type="nucleotide sequence ID" value="NZ_BMNJ01000002.1"/>
</dbReference>
<dbReference type="AlphaFoldDB" id="A0A8H9HCT5"/>
<dbReference type="Gene3D" id="1.10.10.10">
    <property type="entry name" value="Winged helix-like DNA-binding domain superfamily/Winged helix DNA-binding domain"/>
    <property type="match status" value="1"/>
</dbReference>
<dbReference type="Pfam" id="PF01047">
    <property type="entry name" value="MarR"/>
    <property type="match status" value="1"/>
</dbReference>
<protein>
    <recommendedName>
        <fullName evidence="2">HTH marR-type domain-containing protein</fullName>
    </recommendedName>
</protein>
<dbReference type="SMART" id="SM00347">
    <property type="entry name" value="HTH_MARR"/>
    <property type="match status" value="1"/>
</dbReference>
<dbReference type="GO" id="GO:0006950">
    <property type="term" value="P:response to stress"/>
    <property type="evidence" value="ECO:0007669"/>
    <property type="project" value="TreeGrafter"/>
</dbReference>
<evidence type="ECO:0000313" key="3">
    <source>
        <dbReference type="EMBL" id="GGO96002.1"/>
    </source>
</evidence>
<dbReference type="SUPFAM" id="SSF46785">
    <property type="entry name" value="Winged helix' DNA-binding domain"/>
    <property type="match status" value="1"/>
</dbReference>
<dbReference type="PRINTS" id="PR00598">
    <property type="entry name" value="HTHMARR"/>
</dbReference>
<evidence type="ECO:0000256" key="1">
    <source>
        <dbReference type="SAM" id="MobiDB-lite"/>
    </source>
</evidence>
<feature type="domain" description="HTH marR-type" evidence="2">
    <location>
        <begin position="56"/>
        <end position="192"/>
    </location>
</feature>
<proteinExistence type="predicted"/>
<reference evidence="3" key="2">
    <citation type="submission" date="2020-09" db="EMBL/GenBank/DDBJ databases">
        <authorList>
            <person name="Sun Q."/>
            <person name="Zhou Y."/>
        </authorList>
    </citation>
    <scope>NUCLEOTIDE SEQUENCE</scope>
    <source>
        <strain evidence="3">CGMCC 4.7372</strain>
    </source>
</reference>
<dbReference type="PROSITE" id="PS50995">
    <property type="entry name" value="HTH_MARR_2"/>
    <property type="match status" value="1"/>
</dbReference>
<evidence type="ECO:0000313" key="4">
    <source>
        <dbReference type="Proteomes" id="UP000614239"/>
    </source>
</evidence>
<dbReference type="GO" id="GO:0003700">
    <property type="term" value="F:DNA-binding transcription factor activity"/>
    <property type="evidence" value="ECO:0007669"/>
    <property type="project" value="InterPro"/>
</dbReference>
<dbReference type="EMBL" id="BMNJ01000002">
    <property type="protein sequence ID" value="GGO96002.1"/>
    <property type="molecule type" value="Genomic_DNA"/>
</dbReference>
<comment type="caution">
    <text evidence="3">The sequence shown here is derived from an EMBL/GenBank/DDBJ whole genome shotgun (WGS) entry which is preliminary data.</text>
</comment>
<dbReference type="PANTHER" id="PTHR33164">
    <property type="entry name" value="TRANSCRIPTIONAL REGULATOR, MARR FAMILY"/>
    <property type="match status" value="1"/>
</dbReference>
<gene>
    <name evidence="3" type="ORF">GCM10011612_05140</name>
</gene>
<dbReference type="InterPro" id="IPR039422">
    <property type="entry name" value="MarR/SlyA-like"/>
</dbReference>
<evidence type="ECO:0000259" key="2">
    <source>
        <dbReference type="PROSITE" id="PS50995"/>
    </source>
</evidence>
<reference evidence="3" key="1">
    <citation type="journal article" date="2014" name="Int. J. Syst. Evol. Microbiol.">
        <title>Complete genome sequence of Corynebacterium casei LMG S-19264T (=DSM 44701T), isolated from a smear-ripened cheese.</title>
        <authorList>
            <consortium name="US DOE Joint Genome Institute (JGI-PGF)"/>
            <person name="Walter F."/>
            <person name="Albersmeier A."/>
            <person name="Kalinowski J."/>
            <person name="Ruckert C."/>
        </authorList>
    </citation>
    <scope>NUCLEOTIDE SEQUENCE</scope>
    <source>
        <strain evidence="3">CGMCC 4.7372</strain>
    </source>
</reference>
<name>A0A8H9HCT5_9ACTO</name>